<protein>
    <recommendedName>
        <fullName evidence="9">Proteasome subunit beta</fullName>
        <ecNumber evidence="9">3.4.25.1</ecNumber>
    </recommendedName>
    <alternativeName>
        <fullName evidence="9">20S proteasome beta subunit</fullName>
    </alternativeName>
    <alternativeName>
        <fullName evidence="9">Proteasome core protein PsmB</fullName>
    </alternativeName>
</protein>
<name>A0A8D5ZJG7_9CREN</name>
<dbReference type="InterPro" id="IPR016050">
    <property type="entry name" value="Proteasome_bsu_CS"/>
</dbReference>
<dbReference type="Pfam" id="PF00227">
    <property type="entry name" value="Proteasome"/>
    <property type="match status" value="1"/>
</dbReference>
<evidence type="ECO:0000256" key="8">
    <source>
        <dbReference type="ARBA" id="ARBA00023145"/>
    </source>
</evidence>
<dbReference type="AlphaFoldDB" id="A0A8D5ZJG7"/>
<comment type="catalytic activity">
    <reaction evidence="1 9">
        <text>Cleavage of peptide bonds with very broad specificity.</text>
        <dbReference type="EC" id="3.4.25.1"/>
    </reaction>
</comment>
<evidence type="ECO:0000256" key="4">
    <source>
        <dbReference type="ARBA" id="ARBA00022698"/>
    </source>
</evidence>
<dbReference type="InterPro" id="IPR023333">
    <property type="entry name" value="Proteasome_suB-type"/>
</dbReference>
<feature type="chain" id="PRO_5035025857" description="Proteasome subunit beta" evidence="9">
    <location>
        <begin position="12"/>
        <end position="203"/>
    </location>
</feature>
<organism evidence="10 11">
    <name type="scientific">Stygiolobus caldivivus</name>
    <dbReference type="NCBI Taxonomy" id="2824673"/>
    <lineage>
        <taxon>Archaea</taxon>
        <taxon>Thermoproteota</taxon>
        <taxon>Thermoprotei</taxon>
        <taxon>Sulfolobales</taxon>
        <taxon>Sulfolobaceae</taxon>
        <taxon>Stygiolobus</taxon>
    </lineage>
</organism>
<evidence type="ECO:0000313" key="10">
    <source>
        <dbReference type="EMBL" id="BCU70591.1"/>
    </source>
</evidence>
<dbReference type="GO" id="GO:0019774">
    <property type="term" value="C:proteasome core complex, beta-subunit complex"/>
    <property type="evidence" value="ECO:0007669"/>
    <property type="project" value="UniProtKB-UniRule"/>
</dbReference>
<keyword evidence="6 9" id="KW-0068">Autocatalytic cleavage</keyword>
<gene>
    <name evidence="9" type="primary">psmB</name>
    <name evidence="10" type="ORF">KN1_18880</name>
</gene>
<dbReference type="HAMAP" id="MF_02113_A">
    <property type="entry name" value="Proteasome_B_A"/>
    <property type="match status" value="1"/>
</dbReference>
<evidence type="ECO:0000256" key="2">
    <source>
        <dbReference type="ARBA" id="ARBA00022490"/>
    </source>
</evidence>
<dbReference type="PANTHER" id="PTHR32194">
    <property type="entry name" value="METALLOPROTEASE TLDD"/>
    <property type="match status" value="1"/>
</dbReference>
<dbReference type="Gene3D" id="3.60.20.10">
    <property type="entry name" value="Glutamine Phosphoribosylpyrophosphate, subunit 1, domain 1"/>
    <property type="match status" value="1"/>
</dbReference>
<dbReference type="InterPro" id="IPR001353">
    <property type="entry name" value="Proteasome_sua/b"/>
</dbReference>
<keyword evidence="2 9" id="KW-0963">Cytoplasm</keyword>
<comment type="similarity">
    <text evidence="9">Belongs to the peptidase T1B family.</text>
</comment>
<dbReference type="GO" id="GO:0010498">
    <property type="term" value="P:proteasomal protein catabolic process"/>
    <property type="evidence" value="ECO:0007669"/>
    <property type="project" value="UniProtKB-UniRule"/>
</dbReference>
<evidence type="ECO:0000313" key="11">
    <source>
        <dbReference type="Proteomes" id="UP000825123"/>
    </source>
</evidence>
<dbReference type="PROSITE" id="PS00854">
    <property type="entry name" value="PROTEASOME_BETA_1"/>
    <property type="match status" value="1"/>
</dbReference>
<dbReference type="NCBIfam" id="TIGR03634">
    <property type="entry name" value="arc_protsome_B"/>
    <property type="match status" value="1"/>
</dbReference>
<evidence type="ECO:0000256" key="9">
    <source>
        <dbReference type="HAMAP-Rule" id="MF_02113"/>
    </source>
</evidence>
<dbReference type="KEGG" id="csty:KN1_18880"/>
<sequence>MNRVILMEELPATALGIQLNDGIILAGERRLSYGNFVLSRSAKKVFKIGRFGIAGAGIIGDVQTLSRIMDVEIRYYEMYNNRKISTKAAAQLLSVILYQNKWMPYISELLFGGFDENGPKMYILDPVGSLIEDVYAAVGSGARIAIGVLESEYKPDLTLDKAKEIVIKAMRASIERDVTSGDGIDLLTIKKDGIHEEFIRVIE</sequence>
<comment type="caution">
    <text evidence="9">Lacks conserved residue(s) required for the propagation of feature annotation.</text>
</comment>
<comment type="function">
    <text evidence="9">Component of the proteasome core, a large protease complex with broad specificity involved in protein degradation.</text>
</comment>
<keyword evidence="8 9" id="KW-0865">Zymogen</keyword>
<keyword evidence="11" id="KW-1185">Reference proteome</keyword>
<keyword evidence="3 9" id="KW-0645">Protease</keyword>
<feature type="propeptide" id="PRO_5035025858" description="Removed in mature form; by autocatalysis" evidence="9">
    <location>
        <begin position="1"/>
        <end position="11"/>
    </location>
</feature>
<dbReference type="EC" id="3.4.25.1" evidence="9"/>
<accession>A0A8D5ZJG7</accession>
<comment type="subcellular location">
    <subcellularLocation>
        <location evidence="9">Cytoplasm</location>
    </subcellularLocation>
</comment>
<dbReference type="PROSITE" id="PS51476">
    <property type="entry name" value="PROTEASOME_BETA_2"/>
    <property type="match status" value="1"/>
</dbReference>
<evidence type="ECO:0000256" key="5">
    <source>
        <dbReference type="ARBA" id="ARBA00022801"/>
    </source>
</evidence>
<evidence type="ECO:0000256" key="1">
    <source>
        <dbReference type="ARBA" id="ARBA00001198"/>
    </source>
</evidence>
<dbReference type="EMBL" id="AP024597">
    <property type="protein sequence ID" value="BCU70591.1"/>
    <property type="molecule type" value="Genomic_DNA"/>
</dbReference>
<evidence type="ECO:0000256" key="6">
    <source>
        <dbReference type="ARBA" id="ARBA00022813"/>
    </source>
</evidence>
<comment type="activity regulation">
    <text evidence="9">The formation of the proteasomal ATPase PAN-20S proteasome complex, via the docking of the C-termini of PAN into the intersubunit pockets in the alpha-rings, triggers opening of the gate for substrate entry. Interconversion between the open-gate and close-gate conformations leads to a dynamic regulation of the 20S proteasome proteolysis activity.</text>
</comment>
<evidence type="ECO:0000256" key="3">
    <source>
        <dbReference type="ARBA" id="ARBA00022670"/>
    </source>
</evidence>
<dbReference type="Proteomes" id="UP000825123">
    <property type="component" value="Chromosome"/>
</dbReference>
<comment type="subunit">
    <text evidence="9">The 20S proteasome core is composed of 14 alpha and 14 beta subunits that assemble into four stacked heptameric rings, resulting in a barrel-shaped structure. The two inner rings, each composed of seven catalytic beta subunits, are sandwiched by two outer rings, each composed of seven alpha subunits. The catalytic chamber with the active sites is on the inside of the barrel. Has a gated structure, the ends of the cylinder being occluded by the N-termini of the alpha-subunits. Is capped at one or both ends by the proteasome regulatory ATPase, PAN.</text>
</comment>
<dbReference type="PRINTS" id="PR00141">
    <property type="entry name" value="PROTEASOME"/>
</dbReference>
<dbReference type="InterPro" id="IPR019983">
    <property type="entry name" value="Pept_T1A_Psome_bsu_arc"/>
</dbReference>
<dbReference type="InterPro" id="IPR029055">
    <property type="entry name" value="Ntn_hydrolases_N"/>
</dbReference>
<proteinExistence type="inferred from homology"/>
<keyword evidence="4 9" id="KW-0888">Threonine protease</keyword>
<evidence type="ECO:0000256" key="7">
    <source>
        <dbReference type="ARBA" id="ARBA00022942"/>
    </source>
</evidence>
<keyword evidence="5 9" id="KW-0378">Hydrolase</keyword>
<reference evidence="10 11" key="1">
    <citation type="submission" date="2021-04" db="EMBL/GenBank/DDBJ databases">
        <title>Complete genome sequence of Stygiolobus sp. KN-1.</title>
        <authorList>
            <person name="Nakamura K."/>
            <person name="Sakai H."/>
            <person name="Kurosawa N."/>
        </authorList>
    </citation>
    <scope>NUCLEOTIDE SEQUENCE [LARGE SCALE GENOMIC DNA]</scope>
    <source>
        <strain evidence="10 11">KN-1</strain>
    </source>
</reference>
<dbReference type="GO" id="GO:0004298">
    <property type="term" value="F:threonine-type endopeptidase activity"/>
    <property type="evidence" value="ECO:0007669"/>
    <property type="project" value="UniProtKB-UniRule"/>
</dbReference>
<keyword evidence="7 9" id="KW-0647">Proteasome</keyword>
<dbReference type="SUPFAM" id="SSF56235">
    <property type="entry name" value="N-terminal nucleophile aminohydrolases (Ntn hydrolases)"/>
    <property type="match status" value="1"/>
</dbReference>
<dbReference type="InterPro" id="IPR000243">
    <property type="entry name" value="Pept_T1A_subB"/>
</dbReference>
<dbReference type="GO" id="GO:0005737">
    <property type="term" value="C:cytoplasm"/>
    <property type="evidence" value="ECO:0007669"/>
    <property type="project" value="UniProtKB-SubCell"/>
</dbReference>
<dbReference type="PANTHER" id="PTHR32194:SF0">
    <property type="entry name" value="ATP-DEPENDENT PROTEASE SUBUNIT HSLV"/>
    <property type="match status" value="1"/>
</dbReference>